<gene>
    <name evidence="4" type="ORF">SAMN06295879_0914</name>
</gene>
<proteinExistence type="predicted"/>
<sequence>MTRGRVAYEAASSSGSWLAFVAPGLVAVLADGCSPTVLSRLWREMSSGSTSFERVVQTIPSLGTDAVTSFAVAALETDGPSSAVVSVVARGTSVVDVYTTGAAPRRFSSQGLRPWHLASFSDVTGLRFGESLDAGGPAPALTISGAELPLVLGVASVDSVVWMLDERHAVVDPSARRVRLESRATAVAGDDSEITLDRTPGLRPGRHSGAPEVDTLSPQRLRPSRVRVGSQAPFELHVPVYIGRRPRGPRQLSGDQVILVEVPSPTREVSASHLHIVQRGREVVVTDLHSTNGTAVTLPGSPRIKLKQGDSIVLPPYSRVEIGDGNVIEILPGAD</sequence>
<evidence type="ECO:0000256" key="2">
    <source>
        <dbReference type="SAM" id="MobiDB-lite"/>
    </source>
</evidence>
<dbReference type="InterPro" id="IPR008984">
    <property type="entry name" value="SMAD_FHA_dom_sf"/>
</dbReference>
<keyword evidence="1" id="KW-0597">Phosphoprotein</keyword>
<dbReference type="Gene3D" id="2.60.200.20">
    <property type="match status" value="1"/>
</dbReference>
<organism evidence="4 5">
    <name type="scientific">Agreia bicolorata</name>
    <dbReference type="NCBI Taxonomy" id="110935"/>
    <lineage>
        <taxon>Bacteria</taxon>
        <taxon>Bacillati</taxon>
        <taxon>Actinomycetota</taxon>
        <taxon>Actinomycetes</taxon>
        <taxon>Micrococcales</taxon>
        <taxon>Microbacteriaceae</taxon>
        <taxon>Agreia</taxon>
    </lineage>
</organism>
<dbReference type="AlphaFoldDB" id="A0A1T4X9V8"/>
<dbReference type="Proteomes" id="UP000189735">
    <property type="component" value="Unassembled WGS sequence"/>
</dbReference>
<evidence type="ECO:0000256" key="1">
    <source>
        <dbReference type="ARBA" id="ARBA00022553"/>
    </source>
</evidence>
<reference evidence="5" key="1">
    <citation type="submission" date="2017-02" db="EMBL/GenBank/DDBJ databases">
        <authorList>
            <person name="Varghese N."/>
            <person name="Submissions S."/>
        </authorList>
    </citation>
    <scope>NUCLEOTIDE SEQUENCE [LARGE SCALE GENOMIC DNA]</scope>
    <source>
        <strain evidence="5">VKM Ac-2052</strain>
    </source>
</reference>
<evidence type="ECO:0000313" key="5">
    <source>
        <dbReference type="Proteomes" id="UP000189735"/>
    </source>
</evidence>
<evidence type="ECO:0000259" key="3">
    <source>
        <dbReference type="PROSITE" id="PS50006"/>
    </source>
</evidence>
<accession>A0A1T4X9V8</accession>
<dbReference type="EMBL" id="FUYG01000002">
    <property type="protein sequence ID" value="SKA86374.1"/>
    <property type="molecule type" value="Genomic_DNA"/>
</dbReference>
<evidence type="ECO:0000313" key="4">
    <source>
        <dbReference type="EMBL" id="SKA86374.1"/>
    </source>
</evidence>
<dbReference type="InterPro" id="IPR000253">
    <property type="entry name" value="FHA_dom"/>
</dbReference>
<dbReference type="CDD" id="cd00060">
    <property type="entry name" value="FHA"/>
    <property type="match status" value="1"/>
</dbReference>
<feature type="domain" description="FHA" evidence="3">
    <location>
        <begin position="240"/>
        <end position="297"/>
    </location>
</feature>
<dbReference type="PROSITE" id="PS50006">
    <property type="entry name" value="FHA_DOMAIN"/>
    <property type="match status" value="1"/>
</dbReference>
<dbReference type="SUPFAM" id="SSF49879">
    <property type="entry name" value="SMAD/FHA domain"/>
    <property type="match status" value="1"/>
</dbReference>
<name>A0A1T4X9V8_9MICO</name>
<protein>
    <submittedName>
        <fullName evidence="4">FHA domain-containing protein</fullName>
    </submittedName>
</protein>
<dbReference type="Pfam" id="PF00498">
    <property type="entry name" value="FHA"/>
    <property type="match status" value="1"/>
</dbReference>
<feature type="region of interest" description="Disordered" evidence="2">
    <location>
        <begin position="196"/>
        <end position="216"/>
    </location>
</feature>